<protein>
    <submittedName>
        <fullName evidence="2">Uncharacterized protein</fullName>
    </submittedName>
</protein>
<comment type="caution">
    <text evidence="2">The sequence shown here is derived from an EMBL/GenBank/DDBJ whole genome shotgun (WGS) entry which is preliminary data.</text>
</comment>
<dbReference type="Proteomes" id="UP001519332">
    <property type="component" value="Unassembled WGS sequence"/>
</dbReference>
<gene>
    <name evidence="2" type="ORF">JOF56_009964</name>
</gene>
<feature type="signal peptide" evidence="1">
    <location>
        <begin position="1"/>
        <end position="19"/>
    </location>
</feature>
<keyword evidence="1" id="KW-0732">Signal</keyword>
<dbReference type="EMBL" id="JAGINW010000001">
    <property type="protein sequence ID" value="MBP2329579.1"/>
    <property type="molecule type" value="Genomic_DNA"/>
</dbReference>
<evidence type="ECO:0000313" key="2">
    <source>
        <dbReference type="EMBL" id="MBP2329579.1"/>
    </source>
</evidence>
<organism evidence="2 3">
    <name type="scientific">Kibdelosporangium banguiense</name>
    <dbReference type="NCBI Taxonomy" id="1365924"/>
    <lineage>
        <taxon>Bacteria</taxon>
        <taxon>Bacillati</taxon>
        <taxon>Actinomycetota</taxon>
        <taxon>Actinomycetes</taxon>
        <taxon>Pseudonocardiales</taxon>
        <taxon>Pseudonocardiaceae</taxon>
        <taxon>Kibdelosporangium</taxon>
    </lineage>
</organism>
<dbReference type="RefSeq" id="WP_209646331.1">
    <property type="nucleotide sequence ID" value="NZ_JAGINW010000001.1"/>
</dbReference>
<name>A0ABS4TYV0_9PSEU</name>
<sequence>MAVAWAAIAAGLSSFASKAIEVVIAAHPETFCQVYWLGDCESIQQRLDWACSTGALPGVVWEPSVIQSGCSGHF</sequence>
<proteinExistence type="predicted"/>
<keyword evidence="3" id="KW-1185">Reference proteome</keyword>
<evidence type="ECO:0000256" key="1">
    <source>
        <dbReference type="SAM" id="SignalP"/>
    </source>
</evidence>
<reference evidence="2 3" key="1">
    <citation type="submission" date="2021-03" db="EMBL/GenBank/DDBJ databases">
        <title>Sequencing the genomes of 1000 actinobacteria strains.</title>
        <authorList>
            <person name="Klenk H.-P."/>
        </authorList>
    </citation>
    <scope>NUCLEOTIDE SEQUENCE [LARGE SCALE GENOMIC DNA]</scope>
    <source>
        <strain evidence="2 3">DSM 46670</strain>
    </source>
</reference>
<feature type="chain" id="PRO_5047330003" evidence="1">
    <location>
        <begin position="20"/>
        <end position="74"/>
    </location>
</feature>
<accession>A0ABS4TYV0</accession>
<evidence type="ECO:0000313" key="3">
    <source>
        <dbReference type="Proteomes" id="UP001519332"/>
    </source>
</evidence>